<organism evidence="2 3">
    <name type="scientific">Rothia dentocariosa</name>
    <dbReference type="NCBI Taxonomy" id="2047"/>
    <lineage>
        <taxon>Bacteria</taxon>
        <taxon>Bacillati</taxon>
        <taxon>Actinomycetota</taxon>
        <taxon>Actinomycetes</taxon>
        <taxon>Micrococcales</taxon>
        <taxon>Micrococcaceae</taxon>
        <taxon>Rothia</taxon>
    </lineage>
</organism>
<dbReference type="InterPro" id="IPR036388">
    <property type="entry name" value="WH-like_DNA-bd_sf"/>
</dbReference>
<protein>
    <submittedName>
        <fullName evidence="2">MarR family transcriptional regulator</fullName>
    </submittedName>
</protein>
<dbReference type="Gene3D" id="1.10.10.10">
    <property type="entry name" value="Winged helix-like DNA-binding domain superfamily/Winged helix DNA-binding domain"/>
    <property type="match status" value="1"/>
</dbReference>
<evidence type="ECO:0000313" key="2">
    <source>
        <dbReference type="EMBL" id="PEN17199.1"/>
    </source>
</evidence>
<proteinExistence type="predicted"/>
<gene>
    <name evidence="2" type="ORF">CRM92_04070</name>
</gene>
<dbReference type="InterPro" id="IPR036390">
    <property type="entry name" value="WH_DNA-bd_sf"/>
</dbReference>
<evidence type="ECO:0000313" key="3">
    <source>
        <dbReference type="Proteomes" id="UP000219947"/>
    </source>
</evidence>
<dbReference type="PROSITE" id="PS50995">
    <property type="entry name" value="HTH_MARR_2"/>
    <property type="match status" value="1"/>
</dbReference>
<accession>A0A2A8D8D1</accession>
<dbReference type="SMART" id="SM00347">
    <property type="entry name" value="HTH_MARR"/>
    <property type="match status" value="1"/>
</dbReference>
<sequence length="143" mass="16207">MDASLLSELVVQIFRVNGTLTAWGDRFAAESGLTTARWQVLGAISMVKEPSTSPQIAERMGITRQGVQKQLNLLRDEGLVMSVENPAHKRSPWYSLTEHGEQKLAEIRKRWRQQVEQWSGSYQHESVIAALEVLDVLSEQFNE</sequence>
<dbReference type="Proteomes" id="UP000219947">
    <property type="component" value="Unassembled WGS sequence"/>
</dbReference>
<feature type="domain" description="HTH marR-type" evidence="1">
    <location>
        <begin position="6"/>
        <end position="139"/>
    </location>
</feature>
<dbReference type="Pfam" id="PF12802">
    <property type="entry name" value="MarR_2"/>
    <property type="match status" value="1"/>
</dbReference>
<name>A0A2A8D8D1_9MICC</name>
<dbReference type="AlphaFoldDB" id="A0A2A8D8D1"/>
<dbReference type="InterPro" id="IPR039422">
    <property type="entry name" value="MarR/SlyA-like"/>
</dbReference>
<dbReference type="PANTHER" id="PTHR33164">
    <property type="entry name" value="TRANSCRIPTIONAL REGULATOR, MARR FAMILY"/>
    <property type="match status" value="1"/>
</dbReference>
<reference evidence="2" key="1">
    <citation type="submission" date="2017-10" db="EMBL/GenBank/DDBJ databases">
        <title>Kefir isolates.</title>
        <authorList>
            <person name="Kim Y."/>
            <person name="Blasche S."/>
        </authorList>
    </citation>
    <scope>NUCLEOTIDE SEQUENCE [LARGE SCALE GENOMIC DNA]</scope>
    <source>
        <strain evidence="2">OG2-2</strain>
    </source>
</reference>
<keyword evidence="3" id="KW-1185">Reference proteome</keyword>
<comment type="caution">
    <text evidence="2">The sequence shown here is derived from an EMBL/GenBank/DDBJ whole genome shotgun (WGS) entry which is preliminary data.</text>
</comment>
<dbReference type="GO" id="GO:0003700">
    <property type="term" value="F:DNA-binding transcription factor activity"/>
    <property type="evidence" value="ECO:0007669"/>
    <property type="project" value="InterPro"/>
</dbReference>
<dbReference type="SUPFAM" id="SSF46785">
    <property type="entry name" value="Winged helix' DNA-binding domain"/>
    <property type="match status" value="1"/>
</dbReference>
<dbReference type="InterPro" id="IPR000835">
    <property type="entry name" value="HTH_MarR-typ"/>
</dbReference>
<dbReference type="RefSeq" id="WP_070618507.1">
    <property type="nucleotide sequence ID" value="NZ_CAURLQ010000059.1"/>
</dbReference>
<dbReference type="PANTHER" id="PTHR33164:SF43">
    <property type="entry name" value="HTH-TYPE TRANSCRIPTIONAL REPRESSOR YETL"/>
    <property type="match status" value="1"/>
</dbReference>
<evidence type="ECO:0000259" key="1">
    <source>
        <dbReference type="PROSITE" id="PS50995"/>
    </source>
</evidence>
<dbReference type="EMBL" id="PDEV01000001">
    <property type="protein sequence ID" value="PEN17199.1"/>
    <property type="molecule type" value="Genomic_DNA"/>
</dbReference>
<dbReference type="GO" id="GO:0006950">
    <property type="term" value="P:response to stress"/>
    <property type="evidence" value="ECO:0007669"/>
    <property type="project" value="TreeGrafter"/>
</dbReference>